<dbReference type="Proteomes" id="UP000236959">
    <property type="component" value="Unassembled WGS sequence"/>
</dbReference>
<dbReference type="PANTHER" id="PTHR13847:SF289">
    <property type="entry name" value="GLYCINE OXIDASE"/>
    <property type="match status" value="1"/>
</dbReference>
<proteinExistence type="predicted"/>
<evidence type="ECO:0000259" key="2">
    <source>
        <dbReference type="Pfam" id="PF01266"/>
    </source>
</evidence>
<name>A0A2S3UKM0_9HYPH</name>
<sequence length="475" mass="51936">MGIFECGKSIDFRAYRACIRPDAGRARGDGPQFSIRLTTRDGSAWLKEMAKQAKQNQSFEVMVLGAGIVGVSTALHLRRLGLDVALIDRTHPGLEASFGNAGIVQRNGFVPHAVPLRARELMGILFRQSSAVSYDFGTLVRLLPWLRRYHAASGDRAAELYSRVVAPLRALAVQEHLELARSANADRFYRQGGWIHLYRSGSSYSLGETERYYARVFGVAYDELTAGEIGTLEPGLKIASHRAASLKAVHWTESCSVSNPGAVVDAFWRSFVREGGKYFRADAAKLQRKRGGWRLEGERGTVFAGNAVIALGAWSQDIMKALGENYPLAVKRGYHMHYRPLSGASLSRPLVDVENGLVLTPTDNGIRLTTGVELAERDAPQNPNIIAMARRRAEDLIPLGRPLQDTPWMGSRPCLPDSLPVVGASPTIPGLWVNFGHAHDGFTLGPITGRLLAEMIAGKTPILDPTGLSPLRFMA</sequence>
<organism evidence="3 4">
    <name type="scientific">Roseibium marinum</name>
    <dbReference type="NCBI Taxonomy" id="281252"/>
    <lineage>
        <taxon>Bacteria</taxon>
        <taxon>Pseudomonadati</taxon>
        <taxon>Pseudomonadota</taxon>
        <taxon>Alphaproteobacteria</taxon>
        <taxon>Hyphomicrobiales</taxon>
        <taxon>Stappiaceae</taxon>
        <taxon>Roseibium</taxon>
    </lineage>
</organism>
<dbReference type="PANTHER" id="PTHR13847">
    <property type="entry name" value="SARCOSINE DEHYDROGENASE-RELATED"/>
    <property type="match status" value="1"/>
</dbReference>
<gene>
    <name evidence="3" type="ORF">CLV41_11754</name>
</gene>
<evidence type="ECO:0000313" key="4">
    <source>
        <dbReference type="Proteomes" id="UP000236959"/>
    </source>
</evidence>
<evidence type="ECO:0000313" key="3">
    <source>
        <dbReference type="EMBL" id="POF28120.1"/>
    </source>
</evidence>
<reference evidence="3 4" key="1">
    <citation type="submission" date="2018-01" db="EMBL/GenBank/DDBJ databases">
        <title>Genomic Encyclopedia of Archaeal and Bacterial Type Strains, Phase II (KMG-II): from individual species to whole genera.</title>
        <authorList>
            <person name="Goeker M."/>
        </authorList>
    </citation>
    <scope>NUCLEOTIDE SEQUENCE [LARGE SCALE GENOMIC DNA]</scope>
    <source>
        <strain evidence="3 4">DSM 17023</strain>
    </source>
</reference>
<keyword evidence="4" id="KW-1185">Reference proteome</keyword>
<dbReference type="AlphaFoldDB" id="A0A2S3UKM0"/>
<feature type="domain" description="FAD dependent oxidoreductase" evidence="2">
    <location>
        <begin position="61"/>
        <end position="455"/>
    </location>
</feature>
<dbReference type="Pfam" id="PF01266">
    <property type="entry name" value="DAO"/>
    <property type="match status" value="1"/>
</dbReference>
<dbReference type="InterPro" id="IPR006076">
    <property type="entry name" value="FAD-dep_OxRdtase"/>
</dbReference>
<dbReference type="InterPro" id="IPR036188">
    <property type="entry name" value="FAD/NAD-bd_sf"/>
</dbReference>
<dbReference type="GO" id="GO:0005737">
    <property type="term" value="C:cytoplasm"/>
    <property type="evidence" value="ECO:0007669"/>
    <property type="project" value="TreeGrafter"/>
</dbReference>
<accession>A0A2S3UKM0</accession>
<comment type="caution">
    <text evidence="3">The sequence shown here is derived from an EMBL/GenBank/DDBJ whole genome shotgun (WGS) entry which is preliminary data.</text>
</comment>
<protein>
    <submittedName>
        <fullName evidence="3">D-amino-acid dehydrogenase</fullName>
    </submittedName>
</protein>
<dbReference type="GO" id="GO:0016491">
    <property type="term" value="F:oxidoreductase activity"/>
    <property type="evidence" value="ECO:0007669"/>
    <property type="project" value="UniProtKB-KW"/>
</dbReference>
<dbReference type="Gene3D" id="3.50.50.60">
    <property type="entry name" value="FAD/NAD(P)-binding domain"/>
    <property type="match status" value="2"/>
</dbReference>
<dbReference type="SUPFAM" id="SSF54373">
    <property type="entry name" value="FAD-linked reductases, C-terminal domain"/>
    <property type="match status" value="1"/>
</dbReference>
<dbReference type="SUPFAM" id="SSF51905">
    <property type="entry name" value="FAD/NAD(P)-binding domain"/>
    <property type="match status" value="1"/>
</dbReference>
<keyword evidence="1" id="KW-0560">Oxidoreductase</keyword>
<dbReference type="Gene3D" id="3.30.9.10">
    <property type="entry name" value="D-Amino Acid Oxidase, subunit A, domain 2"/>
    <property type="match status" value="1"/>
</dbReference>
<dbReference type="EMBL" id="PPCN01000017">
    <property type="protein sequence ID" value="POF28120.1"/>
    <property type="molecule type" value="Genomic_DNA"/>
</dbReference>
<evidence type="ECO:0000256" key="1">
    <source>
        <dbReference type="ARBA" id="ARBA00023002"/>
    </source>
</evidence>